<dbReference type="PANTHER" id="PTHR24322:SF736">
    <property type="entry name" value="RETINOL DEHYDROGENASE 10"/>
    <property type="match status" value="1"/>
</dbReference>
<dbReference type="PRINTS" id="PR00081">
    <property type="entry name" value="GDHRDH"/>
</dbReference>
<evidence type="ECO:0000256" key="1">
    <source>
        <dbReference type="ARBA" id="ARBA00006484"/>
    </source>
</evidence>
<evidence type="ECO:0000256" key="2">
    <source>
        <dbReference type="ARBA" id="ARBA00023002"/>
    </source>
</evidence>
<reference evidence="6" key="1">
    <citation type="submission" date="2016-04" db="UniProtKB">
        <authorList>
            <consortium name="WormBaseParasite"/>
        </authorList>
    </citation>
    <scope>IDENTIFICATION</scope>
</reference>
<comment type="similarity">
    <text evidence="1 3">Belongs to the short-chain dehydrogenases/reductases (SDR) family.</text>
</comment>
<proteinExistence type="inferred from homology"/>
<evidence type="ECO:0000313" key="6">
    <source>
        <dbReference type="WBParaSite" id="ASIM_0001330101-mRNA-1"/>
    </source>
</evidence>
<evidence type="ECO:0000256" key="3">
    <source>
        <dbReference type="RuleBase" id="RU000363"/>
    </source>
</evidence>
<dbReference type="OrthoDB" id="10253736at2759"/>
<dbReference type="WBParaSite" id="ASIM_0001330101-mRNA-1">
    <property type="protein sequence ID" value="ASIM_0001330101-mRNA-1"/>
    <property type="gene ID" value="ASIM_0001330101"/>
</dbReference>
<dbReference type="SUPFAM" id="SSF51735">
    <property type="entry name" value="NAD(P)-binding Rossmann-fold domains"/>
    <property type="match status" value="1"/>
</dbReference>
<accession>A0A158PNZ6</accession>
<evidence type="ECO:0000313" key="4">
    <source>
        <dbReference type="EMBL" id="VDK48024.1"/>
    </source>
</evidence>
<evidence type="ECO:0000313" key="5">
    <source>
        <dbReference type="Proteomes" id="UP000267096"/>
    </source>
</evidence>
<name>A0A158PNZ6_ANISI</name>
<dbReference type="PRINTS" id="PR00080">
    <property type="entry name" value="SDRFAMILY"/>
</dbReference>
<dbReference type="Pfam" id="PF00106">
    <property type="entry name" value="adh_short"/>
    <property type="match status" value="1"/>
</dbReference>
<dbReference type="GO" id="GO:0016616">
    <property type="term" value="F:oxidoreductase activity, acting on the CH-OH group of donors, NAD or NADP as acceptor"/>
    <property type="evidence" value="ECO:0007669"/>
    <property type="project" value="TreeGrafter"/>
</dbReference>
<dbReference type="InterPro" id="IPR036291">
    <property type="entry name" value="NAD(P)-bd_dom_sf"/>
</dbReference>
<reference evidence="4 5" key="2">
    <citation type="submission" date="2018-11" db="EMBL/GenBank/DDBJ databases">
        <authorList>
            <consortium name="Pathogen Informatics"/>
        </authorList>
    </citation>
    <scope>NUCLEOTIDE SEQUENCE [LARGE SCALE GENOMIC DNA]</scope>
</reference>
<dbReference type="GO" id="GO:0005811">
    <property type="term" value="C:lipid droplet"/>
    <property type="evidence" value="ECO:0007669"/>
    <property type="project" value="TreeGrafter"/>
</dbReference>
<keyword evidence="2" id="KW-0560">Oxidoreductase</keyword>
<sequence length="290" mass="32440">MARISRYELLSSSVGALVHILFVAIPKDLWRWRNLTPKDVRNKTIVITGAASGLGKAMAELFAIDYGAKVAIVDVNEISASCYTQLVACKSSNSGQVDIVICNAAILFFGHALQLTTAQLQKSFNVNIMGTVNTIRAFLRDMEERNDGQIVVISSIAGCFGETNGLAYCPSKFAVRGVMESIQMEMRDRGLNGIKFTTIYPYFVRTPMILKMGMRPTSSLTSNNVRMAIREYLNCRYEPMEKLELEKDQQCTLSKNIDFFKKLDLLWKCLAQAPLFAVTVTNLWFIIVSD</sequence>
<dbReference type="Gene3D" id="3.40.50.720">
    <property type="entry name" value="NAD(P)-binding Rossmann-like Domain"/>
    <property type="match status" value="1"/>
</dbReference>
<dbReference type="AlphaFoldDB" id="A0A158PNZ6"/>
<gene>
    <name evidence="4" type="ORF">ASIM_LOCUS12729</name>
</gene>
<organism evidence="6">
    <name type="scientific">Anisakis simplex</name>
    <name type="common">Herring worm</name>
    <dbReference type="NCBI Taxonomy" id="6269"/>
    <lineage>
        <taxon>Eukaryota</taxon>
        <taxon>Metazoa</taxon>
        <taxon>Ecdysozoa</taxon>
        <taxon>Nematoda</taxon>
        <taxon>Chromadorea</taxon>
        <taxon>Rhabditida</taxon>
        <taxon>Spirurina</taxon>
        <taxon>Ascaridomorpha</taxon>
        <taxon>Ascaridoidea</taxon>
        <taxon>Anisakidae</taxon>
        <taxon>Anisakis</taxon>
        <taxon>Anisakis simplex complex</taxon>
    </lineage>
</organism>
<dbReference type="InterPro" id="IPR002347">
    <property type="entry name" value="SDR_fam"/>
</dbReference>
<keyword evidence="5" id="KW-1185">Reference proteome</keyword>
<dbReference type="Proteomes" id="UP000267096">
    <property type="component" value="Unassembled WGS sequence"/>
</dbReference>
<dbReference type="PANTHER" id="PTHR24322">
    <property type="entry name" value="PKSB"/>
    <property type="match status" value="1"/>
</dbReference>
<dbReference type="EMBL" id="UYRR01031239">
    <property type="protein sequence ID" value="VDK48024.1"/>
    <property type="molecule type" value="Genomic_DNA"/>
</dbReference>
<protein>
    <submittedName>
        <fullName evidence="6">Short-chain dehydrogenase/reductase family 16C member 6</fullName>
    </submittedName>
</protein>